<dbReference type="EnsemblMetazoa" id="AALFPA23_013555.R19615">
    <property type="protein sequence ID" value="AALFPA23_013555.P19615"/>
    <property type="gene ID" value="AALFPA23_013555"/>
</dbReference>
<dbReference type="PANTHER" id="PTHR11857">
    <property type="entry name" value="ODORANT BINDING PROTEIN-RELATED"/>
    <property type="match status" value="1"/>
</dbReference>
<organism evidence="7 8">
    <name type="scientific">Aedes albopictus</name>
    <name type="common">Asian tiger mosquito</name>
    <name type="synonym">Stegomyia albopicta</name>
    <dbReference type="NCBI Taxonomy" id="7160"/>
    <lineage>
        <taxon>Eukaryota</taxon>
        <taxon>Metazoa</taxon>
        <taxon>Ecdysozoa</taxon>
        <taxon>Arthropoda</taxon>
        <taxon>Hexapoda</taxon>
        <taxon>Insecta</taxon>
        <taxon>Pterygota</taxon>
        <taxon>Neoptera</taxon>
        <taxon>Endopterygota</taxon>
        <taxon>Diptera</taxon>
        <taxon>Nematocera</taxon>
        <taxon>Culicoidea</taxon>
        <taxon>Culicidae</taxon>
        <taxon>Culicinae</taxon>
        <taxon>Aedini</taxon>
        <taxon>Aedes</taxon>
        <taxon>Stegomyia</taxon>
    </lineage>
</organism>
<protein>
    <submittedName>
        <fullName evidence="7">Uncharacterized protein</fullName>
    </submittedName>
</protein>
<dbReference type="Gene3D" id="1.10.238.20">
    <property type="entry name" value="Pheromone/general odorant binding protein domain"/>
    <property type="match status" value="2"/>
</dbReference>
<evidence type="ECO:0000256" key="5">
    <source>
        <dbReference type="ARBA" id="ARBA00023157"/>
    </source>
</evidence>
<dbReference type="PANTHER" id="PTHR11857:SF46">
    <property type="entry name" value="GENERAL ODORANT-BINDING PROTEIN 99A-RELATED"/>
    <property type="match status" value="1"/>
</dbReference>
<keyword evidence="8" id="KW-1185">Reference proteome</keyword>
<reference evidence="8" key="1">
    <citation type="journal article" date="2015" name="Proc. Natl. Acad. Sci. U.S.A.">
        <title>Genome sequence of the Asian Tiger mosquito, Aedes albopictus, reveals insights into its biology, genetics, and evolution.</title>
        <authorList>
            <person name="Chen X.G."/>
            <person name="Jiang X."/>
            <person name="Gu J."/>
            <person name="Xu M."/>
            <person name="Wu Y."/>
            <person name="Deng Y."/>
            <person name="Zhang C."/>
            <person name="Bonizzoni M."/>
            <person name="Dermauw W."/>
            <person name="Vontas J."/>
            <person name="Armbruster P."/>
            <person name="Huang X."/>
            <person name="Yang Y."/>
            <person name="Zhang H."/>
            <person name="He W."/>
            <person name="Peng H."/>
            <person name="Liu Y."/>
            <person name="Wu K."/>
            <person name="Chen J."/>
            <person name="Lirakis M."/>
            <person name="Topalis P."/>
            <person name="Van Leeuwen T."/>
            <person name="Hall A.B."/>
            <person name="Jiang X."/>
            <person name="Thorpe C."/>
            <person name="Mueller R.L."/>
            <person name="Sun C."/>
            <person name="Waterhouse R.M."/>
            <person name="Yan G."/>
            <person name="Tu Z.J."/>
            <person name="Fang X."/>
            <person name="James A.A."/>
        </authorList>
    </citation>
    <scope>NUCLEOTIDE SEQUENCE [LARGE SCALE GENOMIC DNA]</scope>
    <source>
        <strain evidence="8">Foshan</strain>
    </source>
</reference>
<dbReference type="InterPro" id="IPR036728">
    <property type="entry name" value="PBP_GOBP_sf"/>
</dbReference>
<dbReference type="CDD" id="cd23992">
    <property type="entry name" value="PBP_GOBP"/>
    <property type="match status" value="1"/>
</dbReference>
<evidence type="ECO:0000256" key="6">
    <source>
        <dbReference type="SAM" id="SignalP"/>
    </source>
</evidence>
<dbReference type="Proteomes" id="UP000069940">
    <property type="component" value="Unassembled WGS sequence"/>
</dbReference>
<reference evidence="7" key="2">
    <citation type="submission" date="2025-05" db="UniProtKB">
        <authorList>
            <consortium name="EnsemblMetazoa"/>
        </authorList>
    </citation>
    <scope>IDENTIFICATION</scope>
    <source>
        <strain evidence="7">Foshan</strain>
    </source>
</reference>
<keyword evidence="5" id="KW-1015">Disulfide bond</keyword>
<keyword evidence="3" id="KW-0964">Secreted</keyword>
<name>A0ABM1YZG3_AEDAL</name>
<evidence type="ECO:0000256" key="4">
    <source>
        <dbReference type="ARBA" id="ARBA00022729"/>
    </source>
</evidence>
<dbReference type="Pfam" id="PF01395">
    <property type="entry name" value="PBP_GOBP"/>
    <property type="match status" value="1"/>
</dbReference>
<evidence type="ECO:0000256" key="2">
    <source>
        <dbReference type="ARBA" id="ARBA00008098"/>
    </source>
</evidence>
<dbReference type="InterPro" id="IPR006170">
    <property type="entry name" value="PBP/GOBP"/>
</dbReference>
<comment type="subcellular location">
    <subcellularLocation>
        <location evidence="1">Secreted</location>
    </subcellularLocation>
</comment>
<evidence type="ECO:0000313" key="7">
    <source>
        <dbReference type="EnsemblMetazoa" id="AALFPA23_013555.P19615"/>
    </source>
</evidence>
<feature type="signal peptide" evidence="6">
    <location>
        <begin position="1"/>
        <end position="20"/>
    </location>
</feature>
<dbReference type="GeneID" id="109408375"/>
<accession>A0ABM1YZG3</accession>
<dbReference type="RefSeq" id="XP_019537221.2">
    <property type="nucleotide sequence ID" value="XM_019681676.3"/>
</dbReference>
<evidence type="ECO:0000256" key="1">
    <source>
        <dbReference type="ARBA" id="ARBA00004613"/>
    </source>
</evidence>
<dbReference type="SUPFAM" id="SSF47565">
    <property type="entry name" value="Insect pheromone/odorant-binding proteins"/>
    <property type="match status" value="1"/>
</dbReference>
<evidence type="ECO:0000256" key="3">
    <source>
        <dbReference type="ARBA" id="ARBA00022525"/>
    </source>
</evidence>
<evidence type="ECO:0000313" key="8">
    <source>
        <dbReference type="Proteomes" id="UP000069940"/>
    </source>
</evidence>
<comment type="similarity">
    <text evidence="2">Belongs to the PBP/GOBP family.</text>
</comment>
<feature type="chain" id="PRO_5045349790" evidence="6">
    <location>
        <begin position="21"/>
        <end position="290"/>
    </location>
</feature>
<keyword evidence="4 6" id="KW-0732">Signal</keyword>
<proteinExistence type="inferred from homology"/>
<sequence>MMQLNIASAILTLFLTSATCSRHKIVEKSLSRTGTECRQYDPPWDCMARCQTLLTRDWTDSAGMQSPYDRFFRPDPNDRCNMNRTQRCLQDKPSTIPYGRTCVRANESVQCFLSQFGEVIMDQPKYVAPSRTQEDAIFFECGAMLGFSRQRVAEVLYYGQFSLPEVSCLVRCFLIRSGLYSDNEGLTLERFYVACGGYDEEFYRNVTLCIANVESAGLCDKCAKAQRLALECIGKQYPLLIPLSTTNIDSENNAGRDVNNYYTSNFNFYIGDTITQVLGPVLAVGSTIGG</sequence>